<keyword evidence="3" id="KW-1185">Reference proteome</keyword>
<name>A0ABV3ZEP7_9BACT</name>
<proteinExistence type="predicted"/>
<feature type="region of interest" description="Disordered" evidence="1">
    <location>
        <begin position="1"/>
        <end position="22"/>
    </location>
</feature>
<reference evidence="2 3" key="1">
    <citation type="submission" date="2023-07" db="EMBL/GenBank/DDBJ databases">
        <authorList>
            <person name="Lian W.-H."/>
        </authorList>
    </citation>
    <scope>NUCLEOTIDE SEQUENCE [LARGE SCALE GENOMIC DNA]</scope>
    <source>
        <strain evidence="2 3">SYSU DXS3180</strain>
    </source>
</reference>
<gene>
    <name evidence="2" type="ORF">QTN47_12610</name>
</gene>
<comment type="caution">
    <text evidence="2">The sequence shown here is derived from an EMBL/GenBank/DDBJ whole genome shotgun (WGS) entry which is preliminary data.</text>
</comment>
<evidence type="ECO:0000313" key="3">
    <source>
        <dbReference type="Proteomes" id="UP001560573"/>
    </source>
</evidence>
<feature type="compositionally biased region" description="Polar residues" evidence="1">
    <location>
        <begin position="8"/>
        <end position="22"/>
    </location>
</feature>
<dbReference type="EMBL" id="JAULBC010000003">
    <property type="protein sequence ID" value="MEX6688347.1"/>
    <property type="molecule type" value="Genomic_DNA"/>
</dbReference>
<organism evidence="2 3">
    <name type="scientific">Danxiaibacter flavus</name>
    <dbReference type="NCBI Taxonomy" id="3049108"/>
    <lineage>
        <taxon>Bacteria</taxon>
        <taxon>Pseudomonadati</taxon>
        <taxon>Bacteroidota</taxon>
        <taxon>Chitinophagia</taxon>
        <taxon>Chitinophagales</taxon>
        <taxon>Chitinophagaceae</taxon>
        <taxon>Danxiaibacter</taxon>
    </lineage>
</organism>
<dbReference type="RefSeq" id="WP_369329755.1">
    <property type="nucleotide sequence ID" value="NZ_JAULBC010000003.1"/>
</dbReference>
<evidence type="ECO:0000256" key="1">
    <source>
        <dbReference type="SAM" id="MobiDB-lite"/>
    </source>
</evidence>
<protein>
    <submittedName>
        <fullName evidence="2">Uncharacterized protein</fullName>
    </submittedName>
</protein>
<sequence>MKQEKKYNSAQISTQNQTSHSTKGLFGFTIGIDLHSLLLVCFSSFTCPTNNNASSVGLQHQQLKKHCYATRPNDT</sequence>
<accession>A0ABV3ZEP7</accession>
<dbReference type="Proteomes" id="UP001560573">
    <property type="component" value="Unassembled WGS sequence"/>
</dbReference>
<evidence type="ECO:0000313" key="2">
    <source>
        <dbReference type="EMBL" id="MEX6688347.1"/>
    </source>
</evidence>